<evidence type="ECO:0000313" key="3">
    <source>
        <dbReference type="Proteomes" id="UP000585614"/>
    </source>
</evidence>
<dbReference type="Proteomes" id="UP000585614">
    <property type="component" value="Unassembled WGS sequence"/>
</dbReference>
<accession>A0A7J7RJ28</accession>
<protein>
    <submittedName>
        <fullName evidence="2">Uncharacterized protein</fullName>
    </submittedName>
</protein>
<proteinExistence type="predicted"/>
<feature type="compositionally biased region" description="Polar residues" evidence="1">
    <location>
        <begin position="134"/>
        <end position="143"/>
    </location>
</feature>
<comment type="caution">
    <text evidence="2">The sequence shown here is derived from an EMBL/GenBank/DDBJ whole genome shotgun (WGS) entry which is preliminary data.</text>
</comment>
<dbReference type="AlphaFoldDB" id="A0A7J7RJ28"/>
<sequence>MKVGIAAGSLQSPGKSWNPKELRLSVRACLSWRDLTAPGASLRSQGILVPRPQTCALGSARPLPALQALCLKRHHLSRGLEASEAPGENASVPDPISSSSPCRQPWAFAPRAGHGRSRRPQAAAVKPEGKCLPTGQQRGQRVHSSLGGERH</sequence>
<name>A0A7J7RJ28_RHIFE</name>
<gene>
    <name evidence="2" type="ORF">mRhiFer1_009463</name>
</gene>
<feature type="region of interest" description="Disordered" evidence="1">
    <location>
        <begin position="79"/>
        <end position="151"/>
    </location>
</feature>
<evidence type="ECO:0000313" key="2">
    <source>
        <dbReference type="EMBL" id="KAF6276118.1"/>
    </source>
</evidence>
<evidence type="ECO:0000256" key="1">
    <source>
        <dbReference type="SAM" id="MobiDB-lite"/>
    </source>
</evidence>
<dbReference type="EMBL" id="JACAGC010000026">
    <property type="protein sequence ID" value="KAF6276118.1"/>
    <property type="molecule type" value="Genomic_DNA"/>
</dbReference>
<reference evidence="2 3" key="1">
    <citation type="journal article" date="2020" name="Nature">
        <title>Six reference-quality genomes reveal evolution of bat adaptations.</title>
        <authorList>
            <person name="Jebb D."/>
            <person name="Huang Z."/>
            <person name="Pippel M."/>
            <person name="Hughes G.M."/>
            <person name="Lavrichenko K."/>
            <person name="Devanna P."/>
            <person name="Winkler S."/>
            <person name="Jermiin L.S."/>
            <person name="Skirmuntt E.C."/>
            <person name="Katzourakis A."/>
            <person name="Burkitt-Gray L."/>
            <person name="Ray D.A."/>
            <person name="Sullivan K.A.M."/>
            <person name="Roscito J.G."/>
            <person name="Kirilenko B.M."/>
            <person name="Davalos L.M."/>
            <person name="Corthals A.P."/>
            <person name="Power M.L."/>
            <person name="Jones G."/>
            <person name="Ransome R.D."/>
            <person name="Dechmann D.K.N."/>
            <person name="Locatelli A.G."/>
            <person name="Puechmaille S.J."/>
            <person name="Fedrigo O."/>
            <person name="Jarvis E.D."/>
            <person name="Hiller M."/>
            <person name="Vernes S.C."/>
            <person name="Myers E.W."/>
            <person name="Teeling E.C."/>
        </authorList>
    </citation>
    <scope>NUCLEOTIDE SEQUENCE [LARGE SCALE GENOMIC DNA]</scope>
    <source>
        <strain evidence="2">MRhiFer1</strain>
        <tissue evidence="2">Lung</tissue>
    </source>
</reference>
<organism evidence="2 3">
    <name type="scientific">Rhinolophus ferrumequinum</name>
    <name type="common">Greater horseshoe bat</name>
    <dbReference type="NCBI Taxonomy" id="59479"/>
    <lineage>
        <taxon>Eukaryota</taxon>
        <taxon>Metazoa</taxon>
        <taxon>Chordata</taxon>
        <taxon>Craniata</taxon>
        <taxon>Vertebrata</taxon>
        <taxon>Euteleostomi</taxon>
        <taxon>Mammalia</taxon>
        <taxon>Eutheria</taxon>
        <taxon>Laurasiatheria</taxon>
        <taxon>Chiroptera</taxon>
        <taxon>Yinpterochiroptera</taxon>
        <taxon>Rhinolophoidea</taxon>
        <taxon>Rhinolophidae</taxon>
        <taxon>Rhinolophinae</taxon>
        <taxon>Rhinolophus</taxon>
    </lineage>
</organism>